<proteinExistence type="predicted"/>
<organism evidence="8">
    <name type="scientific">Rhizophora mucronata</name>
    <name type="common">Asiatic mangrove</name>
    <dbReference type="NCBI Taxonomy" id="61149"/>
    <lineage>
        <taxon>Eukaryota</taxon>
        <taxon>Viridiplantae</taxon>
        <taxon>Streptophyta</taxon>
        <taxon>Embryophyta</taxon>
        <taxon>Tracheophyta</taxon>
        <taxon>Spermatophyta</taxon>
        <taxon>Magnoliopsida</taxon>
        <taxon>eudicotyledons</taxon>
        <taxon>Gunneridae</taxon>
        <taxon>Pentapetalae</taxon>
        <taxon>rosids</taxon>
        <taxon>fabids</taxon>
        <taxon>Malpighiales</taxon>
        <taxon>Rhizophoraceae</taxon>
        <taxon>Rhizophora</taxon>
    </lineage>
</organism>
<feature type="compositionally biased region" description="Pro residues" evidence="5">
    <location>
        <begin position="20"/>
        <end position="29"/>
    </location>
</feature>
<accession>A0A2P2QSJ7</accession>
<evidence type="ECO:0000259" key="7">
    <source>
        <dbReference type="Pfam" id="PF03168"/>
    </source>
</evidence>
<evidence type="ECO:0000256" key="5">
    <source>
        <dbReference type="SAM" id="MobiDB-lite"/>
    </source>
</evidence>
<keyword evidence="3 6" id="KW-1133">Transmembrane helix</keyword>
<protein>
    <submittedName>
        <fullName evidence="8">Uncharacterized protein At1g08160-like</fullName>
    </submittedName>
</protein>
<evidence type="ECO:0000256" key="6">
    <source>
        <dbReference type="SAM" id="Phobius"/>
    </source>
</evidence>
<sequence length="264" mass="29685">MEDDSARPATGYPLSNGRHSPPPPPPPAQHAPFGTAYPYGAPPSGTAYPYQAPVFGSAYPQYQAAPTPNQPYYYNRRTLLNRRLFLIFLFSAAIAFSVLFFLWLFLRPHLPEFRVTSLTVSNFNISSQTMSGFWNAKFQVYNPNKKTKISYDAVESEIFYHSETLSRTRISPFFQDPKSMTVLNASYSADTYVDAWVLDGINGDRKHGSVLFDVKLLAKVAYKSRGLWFRRHLLRVFCENMAVGLPANSNSGNFSGGGRACRIH</sequence>
<dbReference type="InterPro" id="IPR044839">
    <property type="entry name" value="NDR1-like"/>
</dbReference>
<evidence type="ECO:0000313" key="8">
    <source>
        <dbReference type="EMBL" id="MBX69881.1"/>
    </source>
</evidence>
<evidence type="ECO:0000256" key="2">
    <source>
        <dbReference type="ARBA" id="ARBA00022692"/>
    </source>
</evidence>
<feature type="domain" description="Late embryogenesis abundant protein LEA-2 subgroup" evidence="7">
    <location>
        <begin position="138"/>
        <end position="238"/>
    </location>
</feature>
<dbReference type="PANTHER" id="PTHR31234">
    <property type="entry name" value="LATE EMBRYOGENESIS ABUNDANT (LEA) HYDROXYPROLINE-RICH GLYCOPROTEIN FAMILY"/>
    <property type="match status" value="1"/>
</dbReference>
<reference evidence="8" key="1">
    <citation type="submission" date="2018-02" db="EMBL/GenBank/DDBJ databases">
        <title>Rhizophora mucronata_Transcriptome.</title>
        <authorList>
            <person name="Meera S.P."/>
            <person name="Sreeshan A."/>
            <person name="Augustine A."/>
        </authorList>
    </citation>
    <scope>NUCLEOTIDE SEQUENCE</scope>
    <source>
        <tissue evidence="8">Leaf</tissue>
    </source>
</reference>
<comment type="subcellular location">
    <subcellularLocation>
        <location evidence="1">Membrane</location>
        <topology evidence="1">Single-pass membrane protein</topology>
    </subcellularLocation>
</comment>
<dbReference type="Pfam" id="PF03168">
    <property type="entry name" value="LEA_2"/>
    <property type="match status" value="1"/>
</dbReference>
<evidence type="ECO:0000256" key="3">
    <source>
        <dbReference type="ARBA" id="ARBA00022989"/>
    </source>
</evidence>
<dbReference type="PANTHER" id="PTHR31234:SF55">
    <property type="entry name" value="LATE EMBRYOGENESIS ABUNDANT (LEA) HYDROXYPROLINE-RICH GLYCOPROTEIN FAMILY"/>
    <property type="match status" value="1"/>
</dbReference>
<evidence type="ECO:0000256" key="4">
    <source>
        <dbReference type="ARBA" id="ARBA00023136"/>
    </source>
</evidence>
<name>A0A2P2QSJ7_RHIMU</name>
<dbReference type="EMBL" id="GGEC01089397">
    <property type="protein sequence ID" value="MBX69881.1"/>
    <property type="molecule type" value="Transcribed_RNA"/>
</dbReference>
<dbReference type="GO" id="GO:0005886">
    <property type="term" value="C:plasma membrane"/>
    <property type="evidence" value="ECO:0007669"/>
    <property type="project" value="TreeGrafter"/>
</dbReference>
<evidence type="ECO:0000256" key="1">
    <source>
        <dbReference type="ARBA" id="ARBA00004167"/>
    </source>
</evidence>
<keyword evidence="2 6" id="KW-0812">Transmembrane</keyword>
<dbReference type="AlphaFoldDB" id="A0A2P2QSJ7"/>
<feature type="region of interest" description="Disordered" evidence="5">
    <location>
        <begin position="1"/>
        <end position="35"/>
    </location>
</feature>
<feature type="transmembrane region" description="Helical" evidence="6">
    <location>
        <begin position="84"/>
        <end position="106"/>
    </location>
</feature>
<keyword evidence="4 6" id="KW-0472">Membrane</keyword>
<dbReference type="GO" id="GO:0098542">
    <property type="term" value="P:defense response to other organism"/>
    <property type="evidence" value="ECO:0007669"/>
    <property type="project" value="InterPro"/>
</dbReference>
<dbReference type="InterPro" id="IPR004864">
    <property type="entry name" value="LEA_2"/>
</dbReference>